<dbReference type="InterPro" id="IPR000515">
    <property type="entry name" value="MetI-like"/>
</dbReference>
<evidence type="ECO:0000313" key="11">
    <source>
        <dbReference type="Proteomes" id="UP001629462"/>
    </source>
</evidence>
<evidence type="ECO:0000256" key="5">
    <source>
        <dbReference type="ARBA" id="ARBA00022989"/>
    </source>
</evidence>
<dbReference type="PANTHER" id="PTHR30450:SF1">
    <property type="entry name" value="D-METHIONINE TRANSPORT SYSTEM PERMEASE PROTEIN METI-RELATED"/>
    <property type="match status" value="1"/>
</dbReference>
<proteinExistence type="inferred from homology"/>
<comment type="subcellular location">
    <subcellularLocation>
        <location evidence="1 7">Cell membrane</location>
        <topology evidence="1 7">Multi-pass membrane protein</topology>
    </subcellularLocation>
</comment>
<evidence type="ECO:0000256" key="4">
    <source>
        <dbReference type="ARBA" id="ARBA00022692"/>
    </source>
</evidence>
<feature type="region of interest" description="Disordered" evidence="8">
    <location>
        <begin position="194"/>
        <end position="215"/>
    </location>
</feature>
<feature type="transmembrane region" description="Helical" evidence="7">
    <location>
        <begin position="55"/>
        <end position="80"/>
    </location>
</feature>
<evidence type="ECO:0000256" key="1">
    <source>
        <dbReference type="ARBA" id="ARBA00004651"/>
    </source>
</evidence>
<dbReference type="RefSeq" id="WP_408162426.1">
    <property type="nucleotide sequence ID" value="NZ_JAQQDB010000023.1"/>
</dbReference>
<feature type="region of interest" description="Disordered" evidence="8">
    <location>
        <begin position="263"/>
        <end position="288"/>
    </location>
</feature>
<reference evidence="10 11" key="1">
    <citation type="journal article" date="2024" name="Chem. Sci.">
        <title>Discovery of megapolipeptins by genome mining of a Burkholderiales bacteria collection.</title>
        <authorList>
            <person name="Paulo B.S."/>
            <person name="Recchia M.J.J."/>
            <person name="Lee S."/>
            <person name="Fergusson C.H."/>
            <person name="Romanowski S.B."/>
            <person name="Hernandez A."/>
            <person name="Krull N."/>
            <person name="Liu D.Y."/>
            <person name="Cavanagh H."/>
            <person name="Bos A."/>
            <person name="Gray C.A."/>
            <person name="Murphy B.T."/>
            <person name="Linington R.G."/>
            <person name="Eustaquio A.S."/>
        </authorList>
    </citation>
    <scope>NUCLEOTIDE SEQUENCE [LARGE SCALE GENOMIC DNA]</scope>
    <source>
        <strain evidence="10 11">RL17-374-BIF-D</strain>
    </source>
</reference>
<keyword evidence="3" id="KW-1003">Cell membrane</keyword>
<name>A0ABW9CQ56_9BURK</name>
<dbReference type="Pfam" id="PF00528">
    <property type="entry name" value="BPD_transp_1"/>
    <property type="match status" value="1"/>
</dbReference>
<gene>
    <name evidence="10" type="ORF">PQR08_23190</name>
</gene>
<evidence type="ECO:0000256" key="7">
    <source>
        <dbReference type="RuleBase" id="RU363032"/>
    </source>
</evidence>
<keyword evidence="11" id="KW-1185">Reference proteome</keyword>
<protein>
    <submittedName>
        <fullName evidence="10">ABC transporter permease</fullName>
    </submittedName>
</protein>
<dbReference type="Gene3D" id="1.10.3720.10">
    <property type="entry name" value="MetI-like"/>
    <property type="match status" value="1"/>
</dbReference>
<feature type="compositionally biased region" description="Basic and acidic residues" evidence="8">
    <location>
        <begin position="194"/>
        <end position="214"/>
    </location>
</feature>
<evidence type="ECO:0000256" key="6">
    <source>
        <dbReference type="ARBA" id="ARBA00023136"/>
    </source>
</evidence>
<comment type="caution">
    <text evidence="10">The sequence shown here is derived from an EMBL/GenBank/DDBJ whole genome shotgun (WGS) entry which is preliminary data.</text>
</comment>
<dbReference type="SUPFAM" id="SSF161098">
    <property type="entry name" value="MetI-like"/>
    <property type="match status" value="1"/>
</dbReference>
<evidence type="ECO:0000256" key="3">
    <source>
        <dbReference type="ARBA" id="ARBA00022475"/>
    </source>
</evidence>
<evidence type="ECO:0000313" key="10">
    <source>
        <dbReference type="EMBL" id="MFM0520340.1"/>
    </source>
</evidence>
<evidence type="ECO:0000256" key="2">
    <source>
        <dbReference type="ARBA" id="ARBA00022448"/>
    </source>
</evidence>
<keyword evidence="6 7" id="KW-0472">Membrane</keyword>
<dbReference type="Proteomes" id="UP001629462">
    <property type="component" value="Unassembled WGS sequence"/>
</dbReference>
<dbReference type="InterPro" id="IPR051322">
    <property type="entry name" value="AA_ABC_Transporter_Permease"/>
</dbReference>
<feature type="transmembrane region" description="Helical" evidence="7">
    <location>
        <begin position="86"/>
        <end position="107"/>
    </location>
</feature>
<keyword evidence="5 7" id="KW-1133">Transmembrane helix</keyword>
<sequence>MMVRDWKQYIPDFWVALGQTLYMATLSGVLVISLGIAIGLLLYLSAPDSWKPRPVLYQVVNTIVNVGRSIPFIIMIVILIPVTRMVIGTPLGPVAALFPLTVGFTPFCSRLIESNLRELDQGRIEAARVIGVTTRQFIFRILLPESLSGIIASATIILVGLVEGTAVAGAIGAGGVGDFRPHLWLSARVHPADPDRRGVDGSDRQGHSDHRRCVDQTQTAQTLIRLLPVLPRKSPCSSAPYPANPLLLPSPCLSAVHSPRLRRRRLAQPLSPASRSKSTSPPRRKATCCATCRNSPIRTAAASSSR</sequence>
<keyword evidence="4 7" id="KW-0812">Transmembrane</keyword>
<evidence type="ECO:0000256" key="8">
    <source>
        <dbReference type="SAM" id="MobiDB-lite"/>
    </source>
</evidence>
<feature type="transmembrane region" description="Helical" evidence="7">
    <location>
        <begin position="20"/>
        <end position="43"/>
    </location>
</feature>
<accession>A0ABW9CQ56</accession>
<comment type="similarity">
    <text evidence="7">Belongs to the binding-protein-dependent transport system permease family.</text>
</comment>
<dbReference type="PROSITE" id="PS50928">
    <property type="entry name" value="ABC_TM1"/>
    <property type="match status" value="1"/>
</dbReference>
<feature type="compositionally biased region" description="Low complexity" evidence="8">
    <location>
        <begin position="267"/>
        <end position="281"/>
    </location>
</feature>
<dbReference type="EMBL" id="JAQQDB010000023">
    <property type="protein sequence ID" value="MFM0520340.1"/>
    <property type="molecule type" value="Genomic_DNA"/>
</dbReference>
<dbReference type="PANTHER" id="PTHR30450">
    <property type="entry name" value="ABC TRANSPORTER PERMEASE"/>
    <property type="match status" value="1"/>
</dbReference>
<organism evidence="10 11">
    <name type="scientific">Caballeronia jiangsuensis</name>
    <dbReference type="NCBI Taxonomy" id="1458357"/>
    <lineage>
        <taxon>Bacteria</taxon>
        <taxon>Pseudomonadati</taxon>
        <taxon>Pseudomonadota</taxon>
        <taxon>Betaproteobacteria</taxon>
        <taxon>Burkholderiales</taxon>
        <taxon>Burkholderiaceae</taxon>
        <taxon>Caballeronia</taxon>
    </lineage>
</organism>
<dbReference type="InterPro" id="IPR035906">
    <property type="entry name" value="MetI-like_sf"/>
</dbReference>
<keyword evidence="2 7" id="KW-0813">Transport</keyword>
<evidence type="ECO:0000259" key="9">
    <source>
        <dbReference type="PROSITE" id="PS50928"/>
    </source>
</evidence>
<feature type="domain" description="ABC transmembrane type-1" evidence="9">
    <location>
        <begin position="17"/>
        <end position="236"/>
    </location>
</feature>
<dbReference type="CDD" id="cd06261">
    <property type="entry name" value="TM_PBP2"/>
    <property type="match status" value="1"/>
</dbReference>